<keyword evidence="2" id="KW-1185">Reference proteome</keyword>
<accession>A0ABU6H5D6</accession>
<comment type="caution">
    <text evidence="1">The sequence shown here is derived from an EMBL/GenBank/DDBJ whole genome shotgun (WGS) entry which is preliminary data.</text>
</comment>
<reference evidence="1 2" key="1">
    <citation type="submission" date="2023-03" db="EMBL/GenBank/DDBJ databases">
        <title>Agriculturally important microbes genome sequencing.</title>
        <authorList>
            <person name="Dunlap C."/>
        </authorList>
    </citation>
    <scope>NUCLEOTIDE SEQUENCE [LARGE SCALE GENOMIC DNA]</scope>
    <source>
        <strain evidence="1 2">CBP-3203</strain>
    </source>
</reference>
<evidence type="ECO:0000313" key="2">
    <source>
        <dbReference type="Proteomes" id="UP001341297"/>
    </source>
</evidence>
<dbReference type="RefSeq" id="WP_156415993.1">
    <property type="nucleotide sequence ID" value="NZ_JAQCPU010000001.1"/>
</dbReference>
<gene>
    <name evidence="1" type="ORF">P8828_15540</name>
</gene>
<name>A0ABU6H5D6_9BACI</name>
<proteinExistence type="predicted"/>
<dbReference type="Proteomes" id="UP001341297">
    <property type="component" value="Unassembled WGS sequence"/>
</dbReference>
<dbReference type="EMBL" id="JARRTL010000015">
    <property type="protein sequence ID" value="MEC0486211.1"/>
    <property type="molecule type" value="Genomic_DNA"/>
</dbReference>
<protein>
    <submittedName>
        <fullName evidence="1">Uncharacterized protein</fullName>
    </submittedName>
</protein>
<evidence type="ECO:0000313" key="1">
    <source>
        <dbReference type="EMBL" id="MEC0486211.1"/>
    </source>
</evidence>
<sequence length="45" mass="5324">MEWSTDVAIDYKNCGQDHATLWSAKDQPEYNINFWDFADEWIVIG</sequence>
<organism evidence="1 2">
    <name type="scientific">Bacillus glycinifermentans</name>
    <dbReference type="NCBI Taxonomy" id="1664069"/>
    <lineage>
        <taxon>Bacteria</taxon>
        <taxon>Bacillati</taxon>
        <taxon>Bacillota</taxon>
        <taxon>Bacilli</taxon>
        <taxon>Bacillales</taxon>
        <taxon>Bacillaceae</taxon>
        <taxon>Bacillus</taxon>
    </lineage>
</organism>